<proteinExistence type="inferred from homology"/>
<evidence type="ECO:0000256" key="7">
    <source>
        <dbReference type="RuleBase" id="RU003879"/>
    </source>
</evidence>
<dbReference type="InterPro" id="IPR003400">
    <property type="entry name" value="ExbD"/>
</dbReference>
<dbReference type="Gene3D" id="3.30.420.270">
    <property type="match status" value="1"/>
</dbReference>
<dbReference type="RefSeq" id="WP_346784955.1">
    <property type="nucleotide sequence ID" value="NZ_JBDLBR010000003.1"/>
</dbReference>
<evidence type="ECO:0000313" key="8">
    <source>
        <dbReference type="EMBL" id="MEN7537501.1"/>
    </source>
</evidence>
<keyword evidence="4 7" id="KW-0812">Transmembrane</keyword>
<protein>
    <submittedName>
        <fullName evidence="8">Biopolymer transporter ExbD</fullName>
    </submittedName>
</protein>
<dbReference type="EMBL" id="JBDLBR010000003">
    <property type="protein sequence ID" value="MEN7537501.1"/>
    <property type="molecule type" value="Genomic_DNA"/>
</dbReference>
<gene>
    <name evidence="8" type="ORF">ABDJ38_09985</name>
</gene>
<reference evidence="8 9" key="1">
    <citation type="submission" date="2024-05" db="EMBL/GenBank/DDBJ databases">
        <authorList>
            <person name="Park S."/>
        </authorList>
    </citation>
    <scope>NUCLEOTIDE SEQUENCE [LARGE SCALE GENOMIC DNA]</scope>
    <source>
        <strain evidence="8 9">DGU5</strain>
    </source>
</reference>
<comment type="similarity">
    <text evidence="2 7">Belongs to the ExbD/TolR family.</text>
</comment>
<keyword evidence="6" id="KW-0472">Membrane</keyword>
<keyword evidence="9" id="KW-1185">Reference proteome</keyword>
<keyword evidence="7" id="KW-0813">Transport</keyword>
<evidence type="ECO:0000256" key="1">
    <source>
        <dbReference type="ARBA" id="ARBA00004162"/>
    </source>
</evidence>
<comment type="subcellular location">
    <subcellularLocation>
        <location evidence="1">Cell membrane</location>
        <topology evidence="1">Single-pass membrane protein</topology>
    </subcellularLocation>
    <subcellularLocation>
        <location evidence="7">Cell membrane</location>
        <topology evidence="7">Single-pass type II membrane protein</topology>
    </subcellularLocation>
</comment>
<organism evidence="8 9">
    <name type="scientific">Aurantiacibacter flavus</name>
    <dbReference type="NCBI Taxonomy" id="3145232"/>
    <lineage>
        <taxon>Bacteria</taxon>
        <taxon>Pseudomonadati</taxon>
        <taxon>Pseudomonadota</taxon>
        <taxon>Alphaproteobacteria</taxon>
        <taxon>Sphingomonadales</taxon>
        <taxon>Erythrobacteraceae</taxon>
        <taxon>Aurantiacibacter</taxon>
    </lineage>
</organism>
<comment type="caution">
    <text evidence="8">The sequence shown here is derived from an EMBL/GenBank/DDBJ whole genome shotgun (WGS) entry which is preliminary data.</text>
</comment>
<evidence type="ECO:0000256" key="4">
    <source>
        <dbReference type="ARBA" id="ARBA00022692"/>
    </source>
</evidence>
<evidence type="ECO:0000256" key="3">
    <source>
        <dbReference type="ARBA" id="ARBA00022475"/>
    </source>
</evidence>
<keyword evidence="3" id="KW-1003">Cell membrane</keyword>
<dbReference type="Proteomes" id="UP001484535">
    <property type="component" value="Unassembled WGS sequence"/>
</dbReference>
<evidence type="ECO:0000256" key="6">
    <source>
        <dbReference type="ARBA" id="ARBA00023136"/>
    </source>
</evidence>
<name>A0ABV0CXS5_9SPHN</name>
<keyword evidence="7" id="KW-0653">Protein transport</keyword>
<keyword evidence="5" id="KW-1133">Transmembrane helix</keyword>
<sequence length="168" mass="19027">MSRANSLPILLFLSTLVMVGLTFERVPIHVLTFDLPLADPAYGLPRPPEEKTHLLSPTRFGSIEWDGKSITTSELIRHLQDGMRQPIEPRIVFAPDGNASYELAVRVLKIIKDSGVTKLCFGELERYREFAKDSQQYRLNLTLIAPEVSIEWDKADLRPPQQALPRCS</sequence>
<evidence type="ECO:0000256" key="2">
    <source>
        <dbReference type="ARBA" id="ARBA00005811"/>
    </source>
</evidence>
<dbReference type="Pfam" id="PF02472">
    <property type="entry name" value="ExbD"/>
    <property type="match status" value="1"/>
</dbReference>
<accession>A0ABV0CXS5</accession>
<evidence type="ECO:0000256" key="5">
    <source>
        <dbReference type="ARBA" id="ARBA00022989"/>
    </source>
</evidence>
<evidence type="ECO:0000313" key="9">
    <source>
        <dbReference type="Proteomes" id="UP001484535"/>
    </source>
</evidence>